<dbReference type="Proteomes" id="UP001596383">
    <property type="component" value="Unassembled WGS sequence"/>
</dbReference>
<keyword evidence="1" id="KW-1133">Transmembrane helix</keyword>
<dbReference type="AlphaFoldDB" id="A0ABD5SVY6"/>
<feature type="non-terminal residue" evidence="2">
    <location>
        <position position="1"/>
    </location>
</feature>
<reference evidence="2 3" key="1">
    <citation type="journal article" date="2019" name="Int. J. Syst. Evol. Microbiol.">
        <title>The Global Catalogue of Microorganisms (GCM) 10K type strain sequencing project: providing services to taxonomists for standard genome sequencing and annotation.</title>
        <authorList>
            <consortium name="The Broad Institute Genomics Platform"/>
            <consortium name="The Broad Institute Genome Sequencing Center for Infectious Disease"/>
            <person name="Wu L."/>
            <person name="Ma J."/>
        </authorList>
    </citation>
    <scope>NUCLEOTIDE SEQUENCE [LARGE SCALE GENOMIC DNA]</scope>
    <source>
        <strain evidence="2 3">LMG 29247</strain>
    </source>
</reference>
<sequence>LLATPVCALGLNQVAVRVVGFETLLRTPPSIYAAGLAIAIGIGTLGALVAGWRAARYARVDVLTV</sequence>
<dbReference type="EMBL" id="JBHSWV010000754">
    <property type="protein sequence ID" value="MFC6769456.1"/>
    <property type="molecule type" value="Genomic_DNA"/>
</dbReference>
<keyword evidence="1" id="KW-0472">Membrane</keyword>
<name>A0ABD5SVY6_9EURY</name>
<evidence type="ECO:0000313" key="3">
    <source>
        <dbReference type="Proteomes" id="UP001596383"/>
    </source>
</evidence>
<keyword evidence="1" id="KW-0812">Transmembrane</keyword>
<comment type="caution">
    <text evidence="2">The sequence shown here is derived from an EMBL/GenBank/DDBJ whole genome shotgun (WGS) entry which is preliminary data.</text>
</comment>
<keyword evidence="3" id="KW-1185">Reference proteome</keyword>
<protein>
    <submittedName>
        <fullName evidence="2">ABC transporter permease</fullName>
    </submittedName>
</protein>
<evidence type="ECO:0000256" key="1">
    <source>
        <dbReference type="SAM" id="Phobius"/>
    </source>
</evidence>
<accession>A0ABD5SVY6</accession>
<evidence type="ECO:0000313" key="2">
    <source>
        <dbReference type="EMBL" id="MFC6769456.1"/>
    </source>
</evidence>
<feature type="transmembrane region" description="Helical" evidence="1">
    <location>
        <begin position="31"/>
        <end position="52"/>
    </location>
</feature>
<gene>
    <name evidence="2" type="ORF">ACFQE6_31820</name>
</gene>
<organism evidence="2 3">
    <name type="scientific">Natrinema soli</name>
    <dbReference type="NCBI Taxonomy" id="1930624"/>
    <lineage>
        <taxon>Archaea</taxon>
        <taxon>Methanobacteriati</taxon>
        <taxon>Methanobacteriota</taxon>
        <taxon>Stenosarchaea group</taxon>
        <taxon>Halobacteria</taxon>
        <taxon>Halobacteriales</taxon>
        <taxon>Natrialbaceae</taxon>
        <taxon>Natrinema</taxon>
    </lineage>
</organism>
<proteinExistence type="predicted"/>